<proteinExistence type="predicted"/>
<dbReference type="InterPro" id="IPR050300">
    <property type="entry name" value="GDXG_lipolytic_enzyme"/>
</dbReference>
<dbReference type="InterPro" id="IPR029058">
    <property type="entry name" value="AB_hydrolase_fold"/>
</dbReference>
<name>A0ABY2JYS6_9MICC</name>
<feature type="transmembrane region" description="Helical" evidence="3">
    <location>
        <begin position="44"/>
        <end position="68"/>
    </location>
</feature>
<keyword evidence="6" id="KW-1185">Reference proteome</keyword>
<organism evidence="5 6">
    <name type="scientific">Micrococcus lylae</name>
    <dbReference type="NCBI Taxonomy" id="1273"/>
    <lineage>
        <taxon>Bacteria</taxon>
        <taxon>Bacillati</taxon>
        <taxon>Actinomycetota</taxon>
        <taxon>Actinomycetes</taxon>
        <taxon>Micrococcales</taxon>
        <taxon>Micrococcaceae</taxon>
        <taxon>Micrococcus</taxon>
    </lineage>
</organism>
<evidence type="ECO:0000256" key="2">
    <source>
        <dbReference type="SAM" id="MobiDB-lite"/>
    </source>
</evidence>
<dbReference type="GO" id="GO:0016787">
    <property type="term" value="F:hydrolase activity"/>
    <property type="evidence" value="ECO:0007669"/>
    <property type="project" value="UniProtKB-KW"/>
</dbReference>
<gene>
    <name evidence="5" type="ORF">E4A49_08045</name>
</gene>
<reference evidence="5 6" key="1">
    <citation type="submission" date="2019-03" db="EMBL/GenBank/DDBJ databases">
        <title>Reclassification of Micrococcus aloeverae and Micrococcus yunnanensis as later heterotypic synonyms of Micrococcus luteus.</title>
        <authorList>
            <person name="Huang C.-H."/>
        </authorList>
    </citation>
    <scope>NUCLEOTIDE SEQUENCE [LARGE SCALE GENOMIC DNA]</scope>
    <source>
        <strain evidence="5 6">BCRC 12151</strain>
    </source>
</reference>
<keyword evidence="3" id="KW-0472">Membrane</keyword>
<dbReference type="Gene3D" id="3.40.50.1820">
    <property type="entry name" value="alpha/beta hydrolase"/>
    <property type="match status" value="1"/>
</dbReference>
<protein>
    <submittedName>
        <fullName evidence="5">Alpha/beta hydrolase</fullName>
    </submittedName>
</protein>
<dbReference type="Proteomes" id="UP000297477">
    <property type="component" value="Unassembled WGS sequence"/>
</dbReference>
<dbReference type="PANTHER" id="PTHR48081:SF13">
    <property type="entry name" value="ALPHA_BETA HYDROLASE"/>
    <property type="match status" value="1"/>
</dbReference>
<dbReference type="PANTHER" id="PTHR48081">
    <property type="entry name" value="AB HYDROLASE SUPERFAMILY PROTEIN C4A8.06C"/>
    <property type="match status" value="1"/>
</dbReference>
<dbReference type="Pfam" id="PF20434">
    <property type="entry name" value="BD-FAE"/>
    <property type="match status" value="1"/>
</dbReference>
<keyword evidence="1 5" id="KW-0378">Hydrolase</keyword>
<evidence type="ECO:0000256" key="1">
    <source>
        <dbReference type="ARBA" id="ARBA00022801"/>
    </source>
</evidence>
<evidence type="ECO:0000313" key="6">
    <source>
        <dbReference type="Proteomes" id="UP000297477"/>
    </source>
</evidence>
<accession>A0ABY2JYS6</accession>
<keyword evidence="3" id="KW-0812">Transmembrane</keyword>
<feature type="region of interest" description="Disordered" evidence="2">
    <location>
        <begin position="1"/>
        <end position="33"/>
    </location>
</feature>
<comment type="caution">
    <text evidence="5">The sequence shown here is derived from an EMBL/GenBank/DDBJ whole genome shotgun (WGS) entry which is preliminary data.</text>
</comment>
<sequence length="406" mass="43833">MEDRGRTPAQEEDTAMGPSGAHGRAVGSRRRRRAAGGDVARRRVLGWGIGAVVAAVLAWVGVLVHRWFQREVVGVGPRAIASREDMTIFSGFRYAQQAGQGGVMDVYVPRGEGPFPVLMWTYGSGWTSDRGNVGGERIAEALIPHGYAVAAFSVRNSGQGRFPSHVHDAKAAVRWLRAYAADLKLDRERIAMGGNSSGGWIAMMTGVTAGLPRFEGQVGGVWDRPSDVQAVVNFFAPIDFLTMDGQMLPGACKSFNKGLGITECHSDAEGFESRMLGVPVKENPQLVHEASPRTYIGSRTPPTLIVHGTRDTVVPHQQSRDLYDDLVRADVPSVFYEVHGAGHVVDLARDTAVTTSTVHQHRVPLAGRREHFSWDAVAAFLDVQMPVAAAPGQTGPQRVGPSSRSR</sequence>
<dbReference type="EMBL" id="SPKT01000015">
    <property type="protein sequence ID" value="TFH98601.1"/>
    <property type="molecule type" value="Genomic_DNA"/>
</dbReference>
<evidence type="ECO:0000256" key="3">
    <source>
        <dbReference type="SAM" id="Phobius"/>
    </source>
</evidence>
<keyword evidence="3" id="KW-1133">Transmembrane helix</keyword>
<feature type="domain" description="BD-FAE-like" evidence="4">
    <location>
        <begin position="104"/>
        <end position="326"/>
    </location>
</feature>
<evidence type="ECO:0000313" key="5">
    <source>
        <dbReference type="EMBL" id="TFH98601.1"/>
    </source>
</evidence>
<dbReference type="InterPro" id="IPR049492">
    <property type="entry name" value="BD-FAE-like_dom"/>
</dbReference>
<dbReference type="SUPFAM" id="SSF53474">
    <property type="entry name" value="alpha/beta-Hydrolases"/>
    <property type="match status" value="1"/>
</dbReference>
<evidence type="ECO:0000259" key="4">
    <source>
        <dbReference type="Pfam" id="PF20434"/>
    </source>
</evidence>